<evidence type="ECO:0000256" key="1">
    <source>
        <dbReference type="SAM" id="MobiDB-lite"/>
    </source>
</evidence>
<dbReference type="EMBL" id="KN832882">
    <property type="protein sequence ID" value="KIM97475.1"/>
    <property type="molecule type" value="Genomic_DNA"/>
</dbReference>
<reference evidence="3" key="2">
    <citation type="submission" date="2015-01" db="EMBL/GenBank/DDBJ databases">
        <title>Evolutionary Origins and Diversification of the Mycorrhizal Mutualists.</title>
        <authorList>
            <consortium name="DOE Joint Genome Institute"/>
            <consortium name="Mycorrhizal Genomics Consortium"/>
            <person name="Kohler A."/>
            <person name="Kuo A."/>
            <person name="Nagy L.G."/>
            <person name="Floudas D."/>
            <person name="Copeland A."/>
            <person name="Barry K.W."/>
            <person name="Cichocki N."/>
            <person name="Veneault-Fourrey C."/>
            <person name="LaButti K."/>
            <person name="Lindquist E.A."/>
            <person name="Lipzen A."/>
            <person name="Lundell T."/>
            <person name="Morin E."/>
            <person name="Murat C."/>
            <person name="Riley R."/>
            <person name="Ohm R."/>
            <person name="Sun H."/>
            <person name="Tunlid A."/>
            <person name="Henrissat B."/>
            <person name="Grigoriev I.V."/>
            <person name="Hibbett D.S."/>
            <person name="Martin F."/>
        </authorList>
    </citation>
    <scope>NUCLEOTIDE SEQUENCE [LARGE SCALE GENOMIC DNA]</scope>
    <source>
        <strain evidence="3">Zn</strain>
    </source>
</reference>
<accession>A0A0C3GMY5</accession>
<evidence type="ECO:0000313" key="2">
    <source>
        <dbReference type="EMBL" id="KIM97475.1"/>
    </source>
</evidence>
<protein>
    <submittedName>
        <fullName evidence="2">Uncharacterized protein</fullName>
    </submittedName>
</protein>
<dbReference type="Proteomes" id="UP000054321">
    <property type="component" value="Unassembled WGS sequence"/>
</dbReference>
<dbReference type="OrthoDB" id="5422628at2759"/>
<dbReference type="HOGENOM" id="CLU_230164_0_0_1"/>
<evidence type="ECO:0000313" key="3">
    <source>
        <dbReference type="Proteomes" id="UP000054321"/>
    </source>
</evidence>
<feature type="region of interest" description="Disordered" evidence="1">
    <location>
        <begin position="2461"/>
        <end position="2498"/>
    </location>
</feature>
<sequence length="2498" mass="290539">MVPQNGVPVPAVLAQDTFAYKAHPQPPIDERLKQSRNFLADEDVNRCLGFKTKLDEIEEFLNNIEKENLPRNRYLFSDVKAMIDVQKDWMSRMDMPPIDYDGPGAPSISKHSTRLISLANSADFQRQREAYGIVTQMRDDHAPFTVERSSDQVEFLVKMRQDARTHPSVVDQSTNLLYVEHSAYDWALREPSLIPHWLHWKKGLPSKGIRQENSRPRSLAKVRRAPALKPHNIFLREVLPDYLQLREDEINRLLRFHDSCTVSSNLAELLNFHAPCDFKDLRDKHDYLACIQDLLSVDERQALYSIKSTLEKDLNGWIATLRPRGIQIRLSHDTWTDPNSPGMFYVTGGQPTPRDYDQLQERENKINSLLEMSQLSSEEEEQLKSLLHGFVPEEIRRCDDRAQAILLRASKKSQAEFNRMSQAKQEEFNKSQLDELKTGIRQSYTLAKVKCTSMFDSWLANLRASAPISLKFLRQGEIGTASPRELYIQWRPEIEPRLQLPPPEVQLLETEINDCLFAVVSTRVKESQKSRLDGLLEPIMPGQQLQDEAVDNNSQTLKVNRAAGKITGSSREAYRLWRDCLLWRKLEIRMPHNGTDSDFDPGVLYYRGVDDSMRQPPPPARDLDQWAEQVNATRRGHDHKDICPTVENSFNKIEDDMYQLIEELQYPALKQMDVTWRTLDFVPSSDKKIVQEFKTAWMREFRKWLAMLLHQSTPIKIKKADPDNDTLGDPGVVYYRGHTFFDADSDAHRKSENFNPIPEGVQKKIDLINGLIKEFHKAQTKHRLEDLENLLRDFWRPARDHEDCQDLLKGQSLDLKEVEQLQLRGQEFEKRLYLFIQESAKSSFKIKVHRSGTYVADDPTIKLSEHWKIPGDHWSWAQNPQHFRKLLNRLWVYPKRFYRTLRDMEIEINDHLQQPSPNRPSTNEDNSRLLQLMLPFLPHALADLARRLENAFPSRNPFYDSVDPQHAPVQRSFIALYGQWIRALQRFGKTKWIKLFTWDQSELFSGSFMGLEGRLYYPKPEKHNAPPILISQKQDPLPLRFQRYQMEINGLLKKRKLQPPSPDKTSLTWKENDRLRQLLHLVMNPVIAEVDIELREMDDKSREDILQGEELISYLSKYEIWLARYNRWIDSFPDDGIELRPWKKDSPRIDNAPGVRYVDVENERRLPPPLRSRKVPLHVQRMTREFNIALCVRNPTNLEKKAIYDKYLPLIRATYREELDKFRQYFFHEHFPDKVHPNNPAPSRPEMISILECVENLAIQAIWERLRQTATSSRQTGISIEIYEQLRGELRIREKSADASFILEDEDESIEARRSITPVSGIVIPGCTEAMEEYLPLAEKVRNGQVISESEQGEIVGHIRPRSERIPAADSQQAIDLVLKVHDGGKLTDSEEALAKEYILRGLWQHFARVSSELVERACPELKCPKHANGLMDQNIPPATAQRISPLDPAPTEAEIREVGTEINNLLQKFRDGTITIEEDQVLDYLLRPMVNDRLRELDRQIRGLNLMPKFADHSMIPPYQECDLNPRQSLHLVELQTQWEREFEKWKVNLPAYGVIIDEWFSEPDVIPNVFKRYGEVRETINRPQEHYPEYKDPHEILLILKRYITDSSFTDDGGKLMLDRVPVPIAALRNELFQRRQTLNARNQRPSLSESLSLNLLEHDFVSEYMAWYNAVPLREKLLSQQAQIVDFRGKAERRGVQKAAIELALNLLATNQEQHRPLDKFRKVILPPKYKPPQREVQLCLPLDPWKRPVEQDPFKITKVLLKYRRWKDYIYSTARSHAMDKLPGHLPPPPNYNGPCTLASEQDVFTAVKKRYDTLVGIQAALIHTGKIAPRPLIHRITTVINEVICLPLKERHPLADEDGEWGPLGKRDLEILGELCESSWNRNWQQYPDVINGIDDGNNVNAGRARLKEFERELSIIMNDLPLWEPVSALPQASLDPDRSQFYIQLPYNEEVESKTGLSITTLRVVINQDRQSRSQGGEAVCEWTEPEVILYLKAMHNAGRIHFKSTPGEERVCRIPPNGHPENKFIVSIDRLKTCDFFIYKPNEDIWEVQYDDKGKVGPPILQPNLYEYLQKIAYRVGRDIAELHRQIVLTHTESERLSDQSESGRLTYNLMKDFASGANKISLEKIARDLHRVAPDLVEESQVSLDDTGSEEDCATIIQMQLIQELNNNWDSRFPENEHVWDFAAPRLRKETIDPNKSDRPARRRTIQYFSLRRWPLWAQSGELQKLIQSSGLVMQENPATTARLQDEEEVDTMSMEEMKRERYTGYGMPSMFPFGETPYQQAYQSWRVEQDLANVEEFNPKPPRRRFFSCQPKAKEQPLVNRYELPSIPEGWKPDSVSWEQKRYNVSEKTRNLEGFSHQPEHYYTVDEIEDIRAHEEYMTNIRLQEGARAKVEAHLSKPYNELTRAEIQAAEKVLGVDPRTGIIPSKLVSAFGGQSVSSKRIPIISRLFRKRKAEENPAEQATQDPKRTRPDLEGLEYAEDLLDRDDPFL</sequence>
<keyword evidence="3" id="KW-1185">Reference proteome</keyword>
<feature type="compositionally biased region" description="Acidic residues" evidence="1">
    <location>
        <begin position="2482"/>
        <end position="2492"/>
    </location>
</feature>
<organism evidence="2 3">
    <name type="scientific">Oidiodendron maius (strain Zn)</name>
    <dbReference type="NCBI Taxonomy" id="913774"/>
    <lineage>
        <taxon>Eukaryota</taxon>
        <taxon>Fungi</taxon>
        <taxon>Dikarya</taxon>
        <taxon>Ascomycota</taxon>
        <taxon>Pezizomycotina</taxon>
        <taxon>Leotiomycetes</taxon>
        <taxon>Leotiomycetes incertae sedis</taxon>
        <taxon>Myxotrichaceae</taxon>
        <taxon>Oidiodendron</taxon>
    </lineage>
</organism>
<proteinExistence type="predicted"/>
<dbReference type="InParanoid" id="A0A0C3GMY5"/>
<gene>
    <name evidence="2" type="ORF">OIDMADRAFT_58086</name>
</gene>
<name>A0A0C3GMY5_OIDMZ</name>
<reference evidence="2 3" key="1">
    <citation type="submission" date="2014-04" db="EMBL/GenBank/DDBJ databases">
        <authorList>
            <consortium name="DOE Joint Genome Institute"/>
            <person name="Kuo A."/>
            <person name="Martino E."/>
            <person name="Perotto S."/>
            <person name="Kohler A."/>
            <person name="Nagy L.G."/>
            <person name="Floudas D."/>
            <person name="Copeland A."/>
            <person name="Barry K.W."/>
            <person name="Cichocki N."/>
            <person name="Veneault-Fourrey C."/>
            <person name="LaButti K."/>
            <person name="Lindquist E.A."/>
            <person name="Lipzen A."/>
            <person name="Lundell T."/>
            <person name="Morin E."/>
            <person name="Murat C."/>
            <person name="Sun H."/>
            <person name="Tunlid A."/>
            <person name="Henrissat B."/>
            <person name="Grigoriev I.V."/>
            <person name="Hibbett D.S."/>
            <person name="Martin F."/>
            <person name="Nordberg H.P."/>
            <person name="Cantor M.N."/>
            <person name="Hua S.X."/>
        </authorList>
    </citation>
    <scope>NUCLEOTIDE SEQUENCE [LARGE SCALE GENOMIC DNA]</scope>
    <source>
        <strain evidence="2 3">Zn</strain>
    </source>
</reference>